<accession>A0A385EDL0</accession>
<name>A0A385EDL0_9CAUD</name>
<sequence length="71" mass="8213">MDPSKIDHERQARVSAEREARRVLEGRKRDMLNEIDDLEHTIGIFGTGMGTENARRAYQGLARLKKFVEDQ</sequence>
<evidence type="ECO:0000313" key="2">
    <source>
        <dbReference type="Proteomes" id="UP000259026"/>
    </source>
</evidence>
<evidence type="ECO:0000313" key="1">
    <source>
        <dbReference type="EMBL" id="AXQ68942.1"/>
    </source>
</evidence>
<dbReference type="EMBL" id="MH588545">
    <property type="protein sequence ID" value="AXQ68942.1"/>
    <property type="molecule type" value="Genomic_DNA"/>
</dbReference>
<organism evidence="1 2">
    <name type="scientific">Caulobacter phage CcrPW</name>
    <dbReference type="NCBI Taxonomy" id="2283271"/>
    <lineage>
        <taxon>Viruses</taxon>
        <taxon>Duplodnaviria</taxon>
        <taxon>Heunggongvirae</taxon>
        <taxon>Uroviricota</taxon>
        <taxon>Caudoviricetes</taxon>
        <taxon>Jeanschmidtviridae</taxon>
        <taxon>Colossusvirus</taxon>
        <taxon>Colossusvirus PW</taxon>
    </lineage>
</organism>
<protein>
    <submittedName>
        <fullName evidence="1">Uncharacterized protein</fullName>
    </submittedName>
</protein>
<proteinExistence type="predicted"/>
<dbReference type="Proteomes" id="UP000259026">
    <property type="component" value="Segment"/>
</dbReference>
<reference evidence="1" key="1">
    <citation type="submission" date="2018-07" db="EMBL/GenBank/DDBJ databases">
        <authorList>
            <person name="Quirk P.G."/>
            <person name="Krulwich T.A."/>
        </authorList>
    </citation>
    <scope>NUCLEOTIDE SEQUENCE</scope>
</reference>
<keyword evidence="2" id="KW-1185">Reference proteome</keyword>
<gene>
    <name evidence="1" type="ORF">CcrPW_gp403</name>
</gene>
<reference evidence="1" key="2">
    <citation type="submission" date="2018-09" db="EMBL/GenBank/DDBJ databases">
        <title>Giant CbK-like Caulobacter bacteriophages have genetically divergent genomes.</title>
        <authorList>
            <person name="Wilson K."/>
            <person name="Ely B."/>
        </authorList>
    </citation>
    <scope>NUCLEOTIDE SEQUENCE [LARGE SCALE GENOMIC DNA]</scope>
</reference>